<feature type="transmembrane region" description="Helical" evidence="2">
    <location>
        <begin position="210"/>
        <end position="230"/>
    </location>
</feature>
<dbReference type="Proteomes" id="UP000830115">
    <property type="component" value="Chromosome"/>
</dbReference>
<gene>
    <name evidence="3" type="ORF">K9S39_05365</name>
</gene>
<keyword evidence="2" id="KW-0472">Membrane</keyword>
<evidence type="ECO:0000313" key="3">
    <source>
        <dbReference type="EMBL" id="UQA91384.1"/>
    </source>
</evidence>
<keyword evidence="2" id="KW-0812">Transmembrane</keyword>
<feature type="region of interest" description="Disordered" evidence="1">
    <location>
        <begin position="1"/>
        <end position="29"/>
    </location>
</feature>
<sequence length="473" mass="49469">MTEDQPQLPEQPTQGHATATQVVPPRPQVPPVVTVEQWGAEFQQTHHREPTMSEYQAAVHAGLIAPERRPRDPSMQQMADGAKQVVNGARDFCNTKVAPAVENSGAKEFLSNRVAPAAQSAARSMQQSTSRPGLAKLRGLATFTLPAAAFLAIISLFMPVASAMGFSVNYFSDEAGGEGGFLLFIMLVAIAASVVAVIRKANWSRITTGVVGIVAGLIGMIDGFGTMSAVSGARYISVGASVVLLALLSVVMLAAAVLILLSPRQMPTIPPTPSAQPPQRRKNIMNSTRTARATRTRIAVSAAALAAGALMLTACSGSSDAASSQSPSSSQASSFDGAYISITDGARGGVAAIDGHKITYINVTAGDQQCQLTTKALDDIKHGSIVKDGKTDKGRYQVLSTGTINDSRTSVLWDDVNGSDQTGTDPGTGSISMSNSMITLGYTFAYSIDQVQLIPADSDQAKALMAKDCDQHS</sequence>
<reference evidence="3" key="1">
    <citation type="submission" date="2021-10" db="EMBL/GenBank/DDBJ databases">
        <title>Streptomyces nigrumlapis sp.nov.,an antimicrobial producing actinobacterium isolated from Black Gobi rocks.</title>
        <authorList>
            <person name="Wen Y."/>
            <person name="Zhang W."/>
            <person name="Liu X.G."/>
        </authorList>
    </citation>
    <scope>NUCLEOTIDE SEQUENCE</scope>
    <source>
        <strain evidence="3">ST13-2-2</strain>
    </source>
</reference>
<keyword evidence="2" id="KW-1133">Transmembrane helix</keyword>
<name>A0ABY4M0U3_9ACTN</name>
<organism evidence="3 4">
    <name type="scientific">Streptomyces halobius</name>
    <dbReference type="NCBI Taxonomy" id="2879846"/>
    <lineage>
        <taxon>Bacteria</taxon>
        <taxon>Bacillati</taxon>
        <taxon>Actinomycetota</taxon>
        <taxon>Actinomycetes</taxon>
        <taxon>Kitasatosporales</taxon>
        <taxon>Streptomycetaceae</taxon>
        <taxon>Streptomyces</taxon>
    </lineage>
</organism>
<dbReference type="RefSeq" id="WP_248862213.1">
    <property type="nucleotide sequence ID" value="NZ_CP086322.1"/>
</dbReference>
<feature type="transmembrane region" description="Helical" evidence="2">
    <location>
        <begin position="298"/>
        <end position="319"/>
    </location>
</feature>
<keyword evidence="4" id="KW-1185">Reference proteome</keyword>
<feature type="transmembrane region" description="Helical" evidence="2">
    <location>
        <begin position="236"/>
        <end position="261"/>
    </location>
</feature>
<evidence type="ECO:0000256" key="2">
    <source>
        <dbReference type="SAM" id="Phobius"/>
    </source>
</evidence>
<feature type="transmembrane region" description="Helical" evidence="2">
    <location>
        <begin position="181"/>
        <end position="198"/>
    </location>
</feature>
<feature type="transmembrane region" description="Helical" evidence="2">
    <location>
        <begin position="140"/>
        <end position="161"/>
    </location>
</feature>
<feature type="compositionally biased region" description="Polar residues" evidence="1">
    <location>
        <begin position="1"/>
        <end position="19"/>
    </location>
</feature>
<protein>
    <submittedName>
        <fullName evidence="3">Uncharacterized protein</fullName>
    </submittedName>
</protein>
<dbReference type="EMBL" id="CP086322">
    <property type="protein sequence ID" value="UQA91384.1"/>
    <property type="molecule type" value="Genomic_DNA"/>
</dbReference>
<evidence type="ECO:0000256" key="1">
    <source>
        <dbReference type="SAM" id="MobiDB-lite"/>
    </source>
</evidence>
<proteinExistence type="predicted"/>
<evidence type="ECO:0000313" key="4">
    <source>
        <dbReference type="Proteomes" id="UP000830115"/>
    </source>
</evidence>
<accession>A0ABY4M0U3</accession>